<dbReference type="RefSeq" id="WP_406768822.1">
    <property type="nucleotide sequence ID" value="NZ_JBJHZZ010000002.1"/>
</dbReference>
<keyword evidence="2" id="KW-1185">Reference proteome</keyword>
<evidence type="ECO:0008006" key="3">
    <source>
        <dbReference type="Google" id="ProtNLM"/>
    </source>
</evidence>
<name>A0ABW8T1E4_9CLOT</name>
<comment type="caution">
    <text evidence="1">The sequence shown here is derived from an EMBL/GenBank/DDBJ whole genome shotgun (WGS) entry which is preliminary data.</text>
</comment>
<reference evidence="1 2" key="1">
    <citation type="submission" date="2024-11" db="EMBL/GenBank/DDBJ databases">
        <authorList>
            <person name="Heng Y.C."/>
            <person name="Lim A.C.H."/>
            <person name="Lee J.K.Y."/>
            <person name="Kittelmann S."/>
        </authorList>
    </citation>
    <scope>NUCLEOTIDE SEQUENCE [LARGE SCALE GENOMIC DNA]</scope>
    <source>
        <strain evidence="1 2">WILCCON 0185</strain>
    </source>
</reference>
<evidence type="ECO:0000313" key="2">
    <source>
        <dbReference type="Proteomes" id="UP001623591"/>
    </source>
</evidence>
<dbReference type="Proteomes" id="UP001623591">
    <property type="component" value="Unassembled WGS sequence"/>
</dbReference>
<gene>
    <name evidence="1" type="ORF">ACJDUG_05055</name>
</gene>
<protein>
    <recommendedName>
        <fullName evidence="3">Lipoprotein</fullName>
    </recommendedName>
</protein>
<evidence type="ECO:0000313" key="1">
    <source>
        <dbReference type="EMBL" id="MFL0246349.1"/>
    </source>
</evidence>
<sequence length="111" mass="12785">MKNLIIFIVFAVLLIFVCFRYNGYNPYSGTYEFTGNSNLELKLNNDNSFILYYVVGKDSELIKGKYQVKDNSITLTPNKNNLDKFITETLHGNVEGKKIIVSELHGDFIEY</sequence>
<organism evidence="1 2">
    <name type="scientific">Candidatus Clostridium stratigraminis</name>
    <dbReference type="NCBI Taxonomy" id="3381661"/>
    <lineage>
        <taxon>Bacteria</taxon>
        <taxon>Bacillati</taxon>
        <taxon>Bacillota</taxon>
        <taxon>Clostridia</taxon>
        <taxon>Eubacteriales</taxon>
        <taxon>Clostridiaceae</taxon>
        <taxon>Clostridium</taxon>
    </lineage>
</organism>
<accession>A0ABW8T1E4</accession>
<dbReference type="EMBL" id="JBJHZZ010000002">
    <property type="protein sequence ID" value="MFL0246349.1"/>
    <property type="molecule type" value="Genomic_DNA"/>
</dbReference>
<proteinExistence type="predicted"/>